<dbReference type="eggNOG" id="COG0412">
    <property type="taxonomic scope" value="Bacteria"/>
</dbReference>
<evidence type="ECO:0000313" key="1">
    <source>
        <dbReference type="EMBL" id="EAQ81340.1"/>
    </source>
</evidence>
<dbReference type="Proteomes" id="UP000004358">
    <property type="component" value="Unassembled WGS sequence"/>
</dbReference>
<dbReference type="HOGENOM" id="CLU_647028_0_0_0"/>
<organism evidence="1 2">
    <name type="scientific">Blastopirellula marina DSM 3645</name>
    <dbReference type="NCBI Taxonomy" id="314230"/>
    <lineage>
        <taxon>Bacteria</taxon>
        <taxon>Pseudomonadati</taxon>
        <taxon>Planctomycetota</taxon>
        <taxon>Planctomycetia</taxon>
        <taxon>Pirellulales</taxon>
        <taxon>Pirellulaceae</taxon>
        <taxon>Blastopirellula</taxon>
    </lineage>
</organism>
<dbReference type="STRING" id="314230.DSM3645_23151"/>
<protein>
    <submittedName>
        <fullName evidence="1">Probable sialidase</fullName>
    </submittedName>
</protein>
<name>A3ZQ67_9BACT</name>
<dbReference type="InterPro" id="IPR036278">
    <property type="entry name" value="Sialidase_sf"/>
</dbReference>
<dbReference type="OrthoDB" id="263988at2"/>
<sequence>MPIPFHRIALFGKSLGAVLICLALLPAVGWAEGLRVESVDVEVLLHAPEDGTHWMQARPGKIPQQKGDPQTDRPIEVITLQAIDGNGTHMYHGMSSMWSDDHGKNWHGPQLDPALDRRTLEDGLIEVPVDMTPHWHEKSGKLLLTGATFWLDPKLKKHAPNGGSDIAYSAYDPGAHRWAPWKKVELLDSPEFHFARSGCSQRYDLPNGDILLPIYFGGGGNDSRHSAMVLRCQFDGETLRVIEQGNALSIDIDRGFVEPSLTKFGETFFLTLRNDRGAYVTTSQDGLHFAQPQPWVFDDGQPLGSYNTQQHWVTHSDGLFLAYTRTGADNDDIFRHRAPLFLAQVDPEKLVVLRQTEQALLPKLKNGFGNFGVANISPEETWVVAGRSRAKSGEPSLYLSRIRWSQPNAAP</sequence>
<dbReference type="AlphaFoldDB" id="A3ZQ67"/>
<proteinExistence type="predicted"/>
<gene>
    <name evidence="1" type="ORF">DSM3645_23151</name>
</gene>
<reference evidence="1 2" key="1">
    <citation type="submission" date="2006-02" db="EMBL/GenBank/DDBJ databases">
        <authorList>
            <person name="Amann R."/>
            <person name="Ferriera S."/>
            <person name="Johnson J."/>
            <person name="Kravitz S."/>
            <person name="Halpern A."/>
            <person name="Remington K."/>
            <person name="Beeson K."/>
            <person name="Tran B."/>
            <person name="Rogers Y.-H."/>
            <person name="Friedman R."/>
            <person name="Venter J.C."/>
        </authorList>
    </citation>
    <scope>NUCLEOTIDE SEQUENCE [LARGE SCALE GENOMIC DNA]</scope>
    <source>
        <strain evidence="1 2">DSM 3645</strain>
    </source>
</reference>
<evidence type="ECO:0000313" key="2">
    <source>
        <dbReference type="Proteomes" id="UP000004358"/>
    </source>
</evidence>
<comment type="caution">
    <text evidence="1">The sequence shown here is derived from an EMBL/GenBank/DDBJ whole genome shotgun (WGS) entry which is preliminary data.</text>
</comment>
<accession>A3ZQ67</accession>
<dbReference type="SUPFAM" id="SSF50939">
    <property type="entry name" value="Sialidases"/>
    <property type="match status" value="1"/>
</dbReference>
<dbReference type="EMBL" id="AANZ01000005">
    <property type="protein sequence ID" value="EAQ81340.1"/>
    <property type="molecule type" value="Genomic_DNA"/>
</dbReference>
<dbReference type="RefSeq" id="WP_002652529.1">
    <property type="nucleotide sequence ID" value="NZ_CH672376.1"/>
</dbReference>
<dbReference type="eggNOG" id="COG4409">
    <property type="taxonomic scope" value="Bacteria"/>
</dbReference>